<keyword evidence="3 5" id="KW-0413">Isomerase</keyword>
<dbReference type="PROSITE" id="PS01149">
    <property type="entry name" value="PSI_RSU"/>
    <property type="match status" value="1"/>
</dbReference>
<dbReference type="SUPFAM" id="SSF55120">
    <property type="entry name" value="Pseudouridine synthase"/>
    <property type="match status" value="1"/>
</dbReference>
<dbReference type="InterPro" id="IPR036986">
    <property type="entry name" value="S4_RNA-bd_sf"/>
</dbReference>
<evidence type="ECO:0000313" key="7">
    <source>
        <dbReference type="EMBL" id="AXJ12618.1"/>
    </source>
</evidence>
<keyword evidence="2 4" id="KW-0694">RNA-binding</keyword>
<evidence type="ECO:0000259" key="6">
    <source>
        <dbReference type="SMART" id="SM00363"/>
    </source>
</evidence>
<dbReference type="PANTHER" id="PTHR47683:SF4">
    <property type="entry name" value="PSEUDOURIDINE SYNTHASE"/>
    <property type="match status" value="1"/>
</dbReference>
<dbReference type="EMBL" id="CP022601">
    <property type="protein sequence ID" value="AXJ12618.1"/>
    <property type="molecule type" value="Genomic_DNA"/>
</dbReference>
<dbReference type="InterPro" id="IPR002942">
    <property type="entry name" value="S4_RNA-bd"/>
</dbReference>
<dbReference type="InterPro" id="IPR050343">
    <property type="entry name" value="RsuA_PseudoU_synthase"/>
</dbReference>
<dbReference type="InterPro" id="IPR042092">
    <property type="entry name" value="PsdUridine_s_RsuA/RluB/E/F_cat"/>
</dbReference>
<dbReference type="CDD" id="cd00165">
    <property type="entry name" value="S4"/>
    <property type="match status" value="1"/>
</dbReference>
<dbReference type="Pfam" id="PF01479">
    <property type="entry name" value="S4"/>
    <property type="match status" value="1"/>
</dbReference>
<dbReference type="InterPro" id="IPR006145">
    <property type="entry name" value="PsdUridine_synth_RsuA/RluA"/>
</dbReference>
<feature type="domain" description="RNA-binding S4" evidence="6">
    <location>
        <begin position="3"/>
        <end position="62"/>
    </location>
</feature>
<evidence type="ECO:0000256" key="3">
    <source>
        <dbReference type="ARBA" id="ARBA00023235"/>
    </source>
</evidence>
<dbReference type="EC" id="5.4.99.-" evidence="5"/>
<gene>
    <name evidence="7" type="ORF">Sp14A_06900</name>
</gene>
<dbReference type="GO" id="GO:0003723">
    <property type="term" value="F:RNA binding"/>
    <property type="evidence" value="ECO:0007669"/>
    <property type="project" value="UniProtKB-KW"/>
</dbReference>
<dbReference type="Gene3D" id="3.10.290.10">
    <property type="entry name" value="RNA-binding S4 domain"/>
    <property type="match status" value="1"/>
</dbReference>
<dbReference type="CDD" id="cd02553">
    <property type="entry name" value="PseudoU_synth_RsuA"/>
    <property type="match status" value="1"/>
</dbReference>
<proteinExistence type="inferred from homology"/>
<dbReference type="AlphaFoldDB" id="A0A345VIR6"/>
<accession>A0A345VIR6</accession>
<dbReference type="Pfam" id="PF00849">
    <property type="entry name" value="PseudoU_synth_2"/>
    <property type="match status" value="1"/>
</dbReference>
<sequence>MLMRLDTLLSQKGFGSRNQIKKLLKSRQVSIDGIKAIEANQIVDARVQDIRVSGKRVEDDSLVYYLLHKPAGVVTANRDQDHQTVIDLIAPKDRKEGLYPVGRLDRDTEGLVLLTNNGPLGFRLLHPKHHVTKTYFVEVNGFLDSDAPEFFKAGVTFLDGTTCQPADLEILEASSTLSKAKLRIREGKFHQVKKMFLAYGLKVVYLQRIAFGDFDLGDLPVGHYRPLDNKELVELFSKI</sequence>
<dbReference type="NCBIfam" id="TIGR00093">
    <property type="entry name" value="pseudouridine synthase"/>
    <property type="match status" value="1"/>
</dbReference>
<evidence type="ECO:0000256" key="2">
    <source>
        <dbReference type="ARBA" id="ARBA00022884"/>
    </source>
</evidence>
<organism evidence="7 8">
    <name type="scientific">Streptococcus pluranimalium</name>
    <dbReference type="NCBI Taxonomy" id="82348"/>
    <lineage>
        <taxon>Bacteria</taxon>
        <taxon>Bacillati</taxon>
        <taxon>Bacillota</taxon>
        <taxon>Bacilli</taxon>
        <taxon>Lactobacillales</taxon>
        <taxon>Streptococcaceae</taxon>
        <taxon>Streptococcus</taxon>
    </lineage>
</organism>
<dbReference type="InterPro" id="IPR020103">
    <property type="entry name" value="PsdUridine_synth_cat_dom_sf"/>
</dbReference>
<dbReference type="SMART" id="SM00363">
    <property type="entry name" value="S4"/>
    <property type="match status" value="1"/>
</dbReference>
<dbReference type="PROSITE" id="PS50889">
    <property type="entry name" value="S4"/>
    <property type="match status" value="1"/>
</dbReference>
<dbReference type="InterPro" id="IPR000748">
    <property type="entry name" value="PsdUridine_synth_RsuA/RluB/E/F"/>
</dbReference>
<dbReference type="GO" id="GO:0000455">
    <property type="term" value="P:enzyme-directed rRNA pseudouridine synthesis"/>
    <property type="evidence" value="ECO:0007669"/>
    <property type="project" value="UniProtKB-ARBA"/>
</dbReference>
<name>A0A345VIR6_9STRE</name>
<comment type="similarity">
    <text evidence="1 5">Belongs to the pseudouridine synthase RsuA family.</text>
</comment>
<dbReference type="InterPro" id="IPR020094">
    <property type="entry name" value="TruA/RsuA/RluB/E/F_N"/>
</dbReference>
<dbReference type="SUPFAM" id="SSF55174">
    <property type="entry name" value="Alpha-L RNA-binding motif"/>
    <property type="match status" value="1"/>
</dbReference>
<dbReference type="GO" id="GO:0120159">
    <property type="term" value="F:rRNA pseudouridine synthase activity"/>
    <property type="evidence" value="ECO:0007669"/>
    <property type="project" value="UniProtKB-ARBA"/>
</dbReference>
<evidence type="ECO:0000256" key="4">
    <source>
        <dbReference type="PROSITE-ProRule" id="PRU00182"/>
    </source>
</evidence>
<protein>
    <recommendedName>
        <fullName evidence="5">Pseudouridine synthase</fullName>
        <ecNumber evidence="5">5.4.99.-</ecNumber>
    </recommendedName>
</protein>
<reference evidence="7 8" key="1">
    <citation type="submission" date="2017-07" db="EMBL/GenBank/DDBJ databases">
        <title>Streptococcus pluranimalium as cause of bovine abortion.</title>
        <authorList>
            <person name="Rodriguez Campos S."/>
            <person name="Gobeli Brawand S."/>
            <person name="Brodard I."/>
            <person name="Rychener L."/>
            <person name="Perreten V."/>
        </authorList>
    </citation>
    <scope>NUCLEOTIDE SEQUENCE [LARGE SCALE GENOMIC DNA]</scope>
    <source>
        <strain evidence="7 8">14A0014</strain>
    </source>
</reference>
<evidence type="ECO:0000256" key="5">
    <source>
        <dbReference type="RuleBase" id="RU003887"/>
    </source>
</evidence>
<dbReference type="Gene3D" id="3.30.70.1560">
    <property type="entry name" value="Alpha-L RNA-binding motif"/>
    <property type="match status" value="1"/>
</dbReference>
<evidence type="ECO:0000256" key="1">
    <source>
        <dbReference type="ARBA" id="ARBA00008348"/>
    </source>
</evidence>
<dbReference type="Gene3D" id="3.30.70.580">
    <property type="entry name" value="Pseudouridine synthase I, catalytic domain, N-terminal subdomain"/>
    <property type="match status" value="1"/>
</dbReference>
<evidence type="ECO:0000313" key="8">
    <source>
        <dbReference type="Proteomes" id="UP000255411"/>
    </source>
</evidence>
<dbReference type="InterPro" id="IPR018496">
    <property type="entry name" value="PsdUridine_synth_RsuA/RluB_CS"/>
</dbReference>
<dbReference type="Proteomes" id="UP000255411">
    <property type="component" value="Chromosome"/>
</dbReference>
<dbReference type="PANTHER" id="PTHR47683">
    <property type="entry name" value="PSEUDOURIDINE SYNTHASE FAMILY PROTEIN-RELATED"/>
    <property type="match status" value="1"/>
</dbReference>